<proteinExistence type="predicted"/>
<reference evidence="1 2" key="1">
    <citation type="submission" date="2020-08" db="EMBL/GenBank/DDBJ databases">
        <title>Genome public.</title>
        <authorList>
            <person name="Liu C."/>
            <person name="Sun Q."/>
        </authorList>
    </citation>
    <scope>NUCLEOTIDE SEQUENCE [LARGE SCALE GENOMIC DNA]</scope>
    <source>
        <strain evidence="1 2">NSJ-9</strain>
    </source>
</reference>
<dbReference type="Pfam" id="PF07873">
    <property type="entry name" value="YabP"/>
    <property type="match status" value="1"/>
</dbReference>
<name>A0ABR7GHL6_9FIRM</name>
<dbReference type="InterPro" id="IPR022476">
    <property type="entry name" value="Spore_YabP/YqfC"/>
</dbReference>
<evidence type="ECO:0000313" key="1">
    <source>
        <dbReference type="EMBL" id="MBC5686566.1"/>
    </source>
</evidence>
<accession>A0ABR7GHL6</accession>
<keyword evidence="2" id="KW-1185">Reference proteome</keyword>
<dbReference type="PIRSF" id="PIRSF011576">
    <property type="entry name" value="YabP"/>
    <property type="match status" value="1"/>
</dbReference>
<dbReference type="RefSeq" id="WP_118281490.1">
    <property type="nucleotide sequence ID" value="NZ_JACOPG010000003.1"/>
</dbReference>
<dbReference type="EMBL" id="JACOPG010000003">
    <property type="protein sequence ID" value="MBC5686566.1"/>
    <property type="molecule type" value="Genomic_DNA"/>
</dbReference>
<comment type="caution">
    <text evidence="1">The sequence shown here is derived from an EMBL/GenBank/DDBJ whole genome shotgun (WGS) entry which is preliminary data.</text>
</comment>
<dbReference type="Gene3D" id="2.60.40.2000">
    <property type="match status" value="1"/>
</dbReference>
<sequence length="94" mass="10555">MEEKQVMTNHKLLMTNRKGISLTGILDVISFDLREILLETSEGMLTIKGNDLHINRLSVEKGDLEVEGRVDALLYSEVVSAKAMGESFLGRMFK</sequence>
<dbReference type="NCBIfam" id="TIGR02892">
    <property type="entry name" value="spore_yabP"/>
    <property type="match status" value="1"/>
</dbReference>
<dbReference type="Proteomes" id="UP000643810">
    <property type="component" value="Unassembled WGS sequence"/>
</dbReference>
<dbReference type="InterPro" id="IPR038705">
    <property type="entry name" value="YabP_sf"/>
</dbReference>
<protein>
    <submittedName>
        <fullName evidence="1">Sporulation protein YabP</fullName>
    </submittedName>
</protein>
<evidence type="ECO:0000313" key="2">
    <source>
        <dbReference type="Proteomes" id="UP000643810"/>
    </source>
</evidence>
<dbReference type="InterPro" id="IPR012504">
    <property type="entry name" value="Spore_YabP"/>
</dbReference>
<organism evidence="1 2">
    <name type="scientific">Roseburia lenta</name>
    <dbReference type="NCBI Taxonomy" id="2763061"/>
    <lineage>
        <taxon>Bacteria</taxon>
        <taxon>Bacillati</taxon>
        <taxon>Bacillota</taxon>
        <taxon>Clostridia</taxon>
        <taxon>Lachnospirales</taxon>
        <taxon>Lachnospiraceae</taxon>
        <taxon>Roseburia</taxon>
    </lineage>
</organism>
<gene>
    <name evidence="1" type="primary">yabP</name>
    <name evidence="1" type="ORF">H8R94_08140</name>
</gene>